<accession>A0A1G9JD87</accession>
<feature type="signal peptide" evidence="1">
    <location>
        <begin position="1"/>
        <end position="22"/>
    </location>
</feature>
<name>A0A1G9JD87_9BACL</name>
<feature type="chain" id="PRO_5039387741" evidence="1">
    <location>
        <begin position="23"/>
        <end position="173"/>
    </location>
</feature>
<dbReference type="Proteomes" id="UP000199008">
    <property type="component" value="Unassembled WGS sequence"/>
</dbReference>
<reference evidence="3" key="1">
    <citation type="submission" date="2016-10" db="EMBL/GenBank/DDBJ databases">
        <authorList>
            <person name="Varghese N."/>
            <person name="Submissions S."/>
        </authorList>
    </citation>
    <scope>NUCLEOTIDE SEQUENCE [LARGE SCALE GENOMIC DNA]</scope>
    <source>
        <strain evidence="3">CGMCC 1.8895</strain>
    </source>
</reference>
<sequence length="173" mass="19114">MQKFIVSMLTFVMIFSTLGATAAQAETNKNISLEQEVEMTLEYYYEEIGELTSSGYVVHDHEAFDEKVNEGDEVALALKDILEKQNENISSEGMSTMGAGSFASCVVDEFAGDFSQDVRLILNGVLVSYIVNHQWNLAAQSIVGLLKRQGMKANVVTTAAQLAYYGFVCRNAW</sequence>
<evidence type="ECO:0000313" key="2">
    <source>
        <dbReference type="EMBL" id="SDL35351.1"/>
    </source>
</evidence>
<keyword evidence="3" id="KW-1185">Reference proteome</keyword>
<evidence type="ECO:0000256" key="1">
    <source>
        <dbReference type="SAM" id="SignalP"/>
    </source>
</evidence>
<keyword evidence="1" id="KW-0732">Signal</keyword>
<dbReference type="STRING" id="576118.SAMN05216216_1486"/>
<dbReference type="AlphaFoldDB" id="A0A1G9JD87"/>
<dbReference type="OrthoDB" id="9821749at2"/>
<dbReference type="EMBL" id="FNFY01000048">
    <property type="protein sequence ID" value="SDL35351.1"/>
    <property type="molecule type" value="Genomic_DNA"/>
</dbReference>
<evidence type="ECO:0000313" key="3">
    <source>
        <dbReference type="Proteomes" id="UP000199008"/>
    </source>
</evidence>
<proteinExistence type="predicted"/>
<gene>
    <name evidence="2" type="ORF">SAMN05216216_1486</name>
</gene>
<organism evidence="2 3">
    <name type="scientific">Lacicoccus qingdaonensis</name>
    <dbReference type="NCBI Taxonomy" id="576118"/>
    <lineage>
        <taxon>Bacteria</taxon>
        <taxon>Bacillati</taxon>
        <taxon>Bacillota</taxon>
        <taxon>Bacilli</taxon>
        <taxon>Bacillales</taxon>
        <taxon>Salinicoccaceae</taxon>
        <taxon>Lacicoccus</taxon>
    </lineage>
</organism>
<protein>
    <submittedName>
        <fullName evidence="2">Uncharacterized protein</fullName>
    </submittedName>
</protein>
<dbReference type="RefSeq" id="WP_052255266.1">
    <property type="nucleotide sequence ID" value="NZ_FNFY01000048.1"/>
</dbReference>